<dbReference type="PROSITE" id="PS51455">
    <property type="entry name" value="PIPK"/>
    <property type="match status" value="1"/>
</dbReference>
<feature type="compositionally biased region" description="Polar residues" evidence="2">
    <location>
        <begin position="258"/>
        <end position="273"/>
    </location>
</feature>
<gene>
    <name evidence="4" type="ORF">LTR78_008629</name>
</gene>
<dbReference type="Gene3D" id="3.30.800.10">
    <property type="entry name" value="Phosphatidylinositol Phosphate Kinase II Beta"/>
    <property type="match status" value="1"/>
</dbReference>
<evidence type="ECO:0000313" key="5">
    <source>
        <dbReference type="Proteomes" id="UP001274830"/>
    </source>
</evidence>
<dbReference type="InterPro" id="IPR023610">
    <property type="entry name" value="PInositol-4/5-P-5/4-kinase"/>
</dbReference>
<feature type="compositionally biased region" description="Pro residues" evidence="2">
    <location>
        <begin position="279"/>
        <end position="289"/>
    </location>
</feature>
<dbReference type="EMBL" id="JAUTXT010000042">
    <property type="protein sequence ID" value="KAK3671529.1"/>
    <property type="molecule type" value="Genomic_DNA"/>
</dbReference>
<dbReference type="GO" id="GO:0005524">
    <property type="term" value="F:ATP binding"/>
    <property type="evidence" value="ECO:0007669"/>
    <property type="project" value="UniProtKB-UniRule"/>
</dbReference>
<accession>A0AAE0TTI9</accession>
<dbReference type="GO" id="GO:0016308">
    <property type="term" value="F:1-phosphatidylinositol-4-phosphate 5-kinase activity"/>
    <property type="evidence" value="ECO:0007669"/>
    <property type="project" value="TreeGrafter"/>
</dbReference>
<dbReference type="InterPro" id="IPR002498">
    <property type="entry name" value="PInositol-4-P-4/5-kinase_core"/>
</dbReference>
<evidence type="ECO:0000259" key="3">
    <source>
        <dbReference type="PROSITE" id="PS51455"/>
    </source>
</evidence>
<organism evidence="4 5">
    <name type="scientific">Recurvomyces mirabilis</name>
    <dbReference type="NCBI Taxonomy" id="574656"/>
    <lineage>
        <taxon>Eukaryota</taxon>
        <taxon>Fungi</taxon>
        <taxon>Dikarya</taxon>
        <taxon>Ascomycota</taxon>
        <taxon>Pezizomycotina</taxon>
        <taxon>Dothideomycetes</taxon>
        <taxon>Dothideomycetidae</taxon>
        <taxon>Mycosphaerellales</taxon>
        <taxon>Teratosphaeriaceae</taxon>
        <taxon>Recurvomyces</taxon>
    </lineage>
</organism>
<keyword evidence="1" id="KW-0547">Nucleotide-binding</keyword>
<dbReference type="PANTHER" id="PTHR23086">
    <property type="entry name" value="PHOSPHATIDYLINOSITOL-4-PHOSPHATE 5-KINASE"/>
    <property type="match status" value="1"/>
</dbReference>
<dbReference type="PANTHER" id="PTHR23086:SF126">
    <property type="entry name" value="PIPK DOMAIN-CONTAINING PROTEIN"/>
    <property type="match status" value="1"/>
</dbReference>
<dbReference type="Gene3D" id="3.30.810.10">
    <property type="entry name" value="2-Layer Sandwich"/>
    <property type="match status" value="1"/>
</dbReference>
<dbReference type="Proteomes" id="UP001274830">
    <property type="component" value="Unassembled WGS sequence"/>
</dbReference>
<name>A0AAE0TTI9_9PEZI</name>
<dbReference type="GO" id="GO:0005886">
    <property type="term" value="C:plasma membrane"/>
    <property type="evidence" value="ECO:0007669"/>
    <property type="project" value="TreeGrafter"/>
</dbReference>
<keyword evidence="1" id="KW-0067">ATP-binding</keyword>
<comment type="caution">
    <text evidence="4">The sequence shown here is derived from an EMBL/GenBank/DDBJ whole genome shotgun (WGS) entry which is preliminary data.</text>
</comment>
<evidence type="ECO:0000256" key="1">
    <source>
        <dbReference type="PROSITE-ProRule" id="PRU00781"/>
    </source>
</evidence>
<reference evidence="4" key="1">
    <citation type="submission" date="2023-07" db="EMBL/GenBank/DDBJ databases">
        <title>Black Yeasts Isolated from many extreme environments.</title>
        <authorList>
            <person name="Coleine C."/>
            <person name="Stajich J.E."/>
            <person name="Selbmann L."/>
        </authorList>
    </citation>
    <scope>NUCLEOTIDE SEQUENCE</scope>
    <source>
        <strain evidence="4">CCFEE 5485</strain>
    </source>
</reference>
<protein>
    <recommendedName>
        <fullName evidence="3">PIPK domain-containing protein</fullName>
    </recommendedName>
</protein>
<feature type="domain" description="PIPK" evidence="3">
    <location>
        <begin position="1"/>
        <end position="365"/>
    </location>
</feature>
<dbReference type="AlphaFoldDB" id="A0AAE0TTI9"/>
<keyword evidence="5" id="KW-1185">Reference proteome</keyword>
<keyword evidence="1" id="KW-0418">Kinase</keyword>
<keyword evidence="1" id="KW-0808">Transferase</keyword>
<dbReference type="InterPro" id="IPR027484">
    <property type="entry name" value="PInositol-4-P-5-kinase_N"/>
</dbReference>
<sequence>MALSREEAIAHSIQHSLLERNEKPGLLGKIPAAFNTTTLTFDCISPDLFRSLRQVWQVSEKSYAGSFTADDSLVAMGDIGFSGSTFFHTKDGKYLVKSVPRQFEHSFFKDDLLEKYVDYMFNNATSLLIRITDFLEHSQHSLGSVIGTAPSHHLVMENIMFGKEEGEKSGKWKNWDLKPMSYFFPERDIAGGALTNDETKEKLADEFKDKLVLTLDQAEDFKAQLAKDTKLLSDCDAVDYSLFLVRIPLVSIKANASSDGNGTDGNLTIQQPDGLSPPHAGPFIPPSPPSWRTGIPSSDGKYAYRAAILDFFWSKHKVYAKAMTGLISAYNVVDKQGHMSITTTAPEYRERFLKMCWDMIEVREG</sequence>
<evidence type="ECO:0000256" key="2">
    <source>
        <dbReference type="SAM" id="MobiDB-lite"/>
    </source>
</evidence>
<dbReference type="GO" id="GO:0046854">
    <property type="term" value="P:phosphatidylinositol phosphate biosynthetic process"/>
    <property type="evidence" value="ECO:0007669"/>
    <property type="project" value="TreeGrafter"/>
</dbReference>
<feature type="region of interest" description="Disordered" evidence="2">
    <location>
        <begin position="258"/>
        <end position="291"/>
    </location>
</feature>
<dbReference type="SMART" id="SM00330">
    <property type="entry name" value="PIPKc"/>
    <property type="match status" value="1"/>
</dbReference>
<dbReference type="Pfam" id="PF01504">
    <property type="entry name" value="PIP5K"/>
    <property type="match status" value="1"/>
</dbReference>
<dbReference type="InterPro" id="IPR027483">
    <property type="entry name" value="PInositol-4-P-4/5-kinase_C_sf"/>
</dbReference>
<proteinExistence type="predicted"/>
<evidence type="ECO:0000313" key="4">
    <source>
        <dbReference type="EMBL" id="KAK3671529.1"/>
    </source>
</evidence>
<dbReference type="SUPFAM" id="SSF56104">
    <property type="entry name" value="SAICAR synthase-like"/>
    <property type="match status" value="1"/>
</dbReference>